<organism evidence="6 7">
    <name type="scientific">Zophobas morio</name>
    <dbReference type="NCBI Taxonomy" id="2755281"/>
    <lineage>
        <taxon>Eukaryota</taxon>
        <taxon>Metazoa</taxon>
        <taxon>Ecdysozoa</taxon>
        <taxon>Arthropoda</taxon>
        <taxon>Hexapoda</taxon>
        <taxon>Insecta</taxon>
        <taxon>Pterygota</taxon>
        <taxon>Neoptera</taxon>
        <taxon>Endopterygota</taxon>
        <taxon>Coleoptera</taxon>
        <taxon>Polyphaga</taxon>
        <taxon>Cucujiformia</taxon>
        <taxon>Tenebrionidae</taxon>
        <taxon>Zophobas</taxon>
    </lineage>
</organism>
<dbReference type="InterPro" id="IPR013083">
    <property type="entry name" value="Znf_RING/FYVE/PHD"/>
</dbReference>
<reference evidence="6" key="1">
    <citation type="journal article" date="2023" name="G3 (Bethesda)">
        <title>Whole genome assemblies of Zophobas morio and Tenebrio molitor.</title>
        <authorList>
            <person name="Kaur S."/>
            <person name="Stinson S.A."/>
            <person name="diCenzo G.C."/>
        </authorList>
    </citation>
    <scope>NUCLEOTIDE SEQUENCE</scope>
    <source>
        <strain evidence="6">QUZm001</strain>
    </source>
</reference>
<evidence type="ECO:0000259" key="5">
    <source>
        <dbReference type="PROSITE" id="PS50016"/>
    </source>
</evidence>
<keyword evidence="3" id="KW-0862">Zinc</keyword>
<keyword evidence="7" id="KW-1185">Reference proteome</keyword>
<dbReference type="SMART" id="SM00249">
    <property type="entry name" value="PHD"/>
    <property type="match status" value="1"/>
</dbReference>
<evidence type="ECO:0000256" key="1">
    <source>
        <dbReference type="ARBA" id="ARBA00022723"/>
    </source>
</evidence>
<dbReference type="InterPro" id="IPR019787">
    <property type="entry name" value="Znf_PHD-finger"/>
</dbReference>
<dbReference type="SUPFAM" id="SSF57903">
    <property type="entry name" value="FYVE/PHD zinc finger"/>
    <property type="match status" value="1"/>
</dbReference>
<protein>
    <recommendedName>
        <fullName evidence="5">PHD-type domain-containing protein</fullName>
    </recommendedName>
</protein>
<dbReference type="Proteomes" id="UP001168821">
    <property type="component" value="Unassembled WGS sequence"/>
</dbReference>
<evidence type="ECO:0000256" key="2">
    <source>
        <dbReference type="ARBA" id="ARBA00022771"/>
    </source>
</evidence>
<sequence length="111" mass="12399">MDVLCGICKKTTPNNDKIICDSCKKPYHSACTGLSRQEIQCMRVASRKLHFFCENCDISTILNSLYATVTKLQTEVDLLKANAKEVQVPHTLSILRNLCKNSKNVIVGLLI</sequence>
<evidence type="ECO:0000313" key="6">
    <source>
        <dbReference type="EMBL" id="KAJ3661010.1"/>
    </source>
</evidence>
<dbReference type="GO" id="GO:0008270">
    <property type="term" value="F:zinc ion binding"/>
    <property type="evidence" value="ECO:0007669"/>
    <property type="project" value="UniProtKB-KW"/>
</dbReference>
<dbReference type="Gene3D" id="3.30.40.10">
    <property type="entry name" value="Zinc/RING finger domain, C3HC4 (zinc finger)"/>
    <property type="match status" value="1"/>
</dbReference>
<dbReference type="Pfam" id="PF00628">
    <property type="entry name" value="PHD"/>
    <property type="match status" value="1"/>
</dbReference>
<dbReference type="InterPro" id="IPR019786">
    <property type="entry name" value="Zinc_finger_PHD-type_CS"/>
</dbReference>
<dbReference type="AlphaFoldDB" id="A0AA38MKP1"/>
<accession>A0AA38MKP1</accession>
<comment type="caution">
    <text evidence="6">The sequence shown here is derived from an EMBL/GenBank/DDBJ whole genome shotgun (WGS) entry which is preliminary data.</text>
</comment>
<dbReference type="EMBL" id="JALNTZ010000002">
    <property type="protein sequence ID" value="KAJ3661010.1"/>
    <property type="molecule type" value="Genomic_DNA"/>
</dbReference>
<dbReference type="PROSITE" id="PS50016">
    <property type="entry name" value="ZF_PHD_2"/>
    <property type="match status" value="1"/>
</dbReference>
<keyword evidence="1" id="KW-0479">Metal-binding</keyword>
<feature type="domain" description="PHD-type" evidence="5">
    <location>
        <begin position="2"/>
        <end position="59"/>
    </location>
</feature>
<evidence type="ECO:0000313" key="7">
    <source>
        <dbReference type="Proteomes" id="UP001168821"/>
    </source>
</evidence>
<gene>
    <name evidence="6" type="ORF">Zmor_005432</name>
</gene>
<evidence type="ECO:0000256" key="4">
    <source>
        <dbReference type="PROSITE-ProRule" id="PRU00146"/>
    </source>
</evidence>
<dbReference type="InterPro" id="IPR001965">
    <property type="entry name" value="Znf_PHD"/>
</dbReference>
<dbReference type="PROSITE" id="PS01359">
    <property type="entry name" value="ZF_PHD_1"/>
    <property type="match status" value="1"/>
</dbReference>
<keyword evidence="2 4" id="KW-0863">Zinc-finger</keyword>
<evidence type="ECO:0000256" key="3">
    <source>
        <dbReference type="ARBA" id="ARBA00022833"/>
    </source>
</evidence>
<dbReference type="InterPro" id="IPR011011">
    <property type="entry name" value="Znf_FYVE_PHD"/>
</dbReference>
<proteinExistence type="predicted"/>
<name>A0AA38MKP1_9CUCU</name>